<dbReference type="SUPFAM" id="SSF52980">
    <property type="entry name" value="Restriction endonuclease-like"/>
    <property type="match status" value="1"/>
</dbReference>
<dbReference type="RefSeq" id="WP_230032464.1">
    <property type="nucleotide sequence ID" value="NZ_JAJJMM010000001.1"/>
</dbReference>
<evidence type="ECO:0000313" key="1">
    <source>
        <dbReference type="EMBL" id="MCC9061439.1"/>
    </source>
</evidence>
<comment type="caution">
    <text evidence="1">The sequence shown here is derived from an EMBL/GenBank/DDBJ whole genome shotgun (WGS) entry which is preliminary data.</text>
</comment>
<name>A0ABS8M7I7_9FLAO</name>
<accession>A0ABS8M7I7</accession>
<reference evidence="1" key="1">
    <citation type="submission" date="2021-11" db="EMBL/GenBank/DDBJ databases">
        <title>Description of novel Flavobacterium species.</title>
        <authorList>
            <person name="Saticioglu I.B."/>
            <person name="Ay H."/>
            <person name="Altun S."/>
            <person name="Duman M."/>
        </authorList>
    </citation>
    <scope>NUCLEOTIDE SEQUENCE</scope>
    <source>
        <strain evidence="1">F-30</strain>
    </source>
</reference>
<dbReference type="InterPro" id="IPR011856">
    <property type="entry name" value="tRNA_endonuc-like_dom_sf"/>
</dbReference>
<evidence type="ECO:0008006" key="3">
    <source>
        <dbReference type="Google" id="ProtNLM"/>
    </source>
</evidence>
<dbReference type="EMBL" id="JAJJMM010000001">
    <property type="protein sequence ID" value="MCC9061439.1"/>
    <property type="molecule type" value="Genomic_DNA"/>
</dbReference>
<sequence length="161" mass="19172">MTKFDDFTFDHLNNLQVGKIGEYWAKIWMTFAGFDIYTSEVDNKGIDFIIRSDNDKHIDVQVKTVREKTGYIFVTKDKWKNELRENLYLVLVILKNNEMPSVFFIPSKVWRNPTSLFTDKNYEKDGQKSKPEWGINISQKNMEELKQFEITKYIAENKTYC</sequence>
<dbReference type="InterPro" id="IPR011335">
    <property type="entry name" value="Restrct_endonuc-II-like"/>
</dbReference>
<dbReference type="Gene3D" id="3.40.1350.10">
    <property type="match status" value="1"/>
</dbReference>
<gene>
    <name evidence="1" type="ORF">LNP81_00365</name>
</gene>
<protein>
    <recommendedName>
        <fullName evidence="3">DUF4365 domain-containing protein</fullName>
    </recommendedName>
</protein>
<keyword evidence="2" id="KW-1185">Reference proteome</keyword>
<dbReference type="Proteomes" id="UP001430679">
    <property type="component" value="Unassembled WGS sequence"/>
</dbReference>
<organism evidence="1 2">
    <name type="scientific">Flavobacterium piscisymbiosum</name>
    <dbReference type="NCBI Taxonomy" id="2893753"/>
    <lineage>
        <taxon>Bacteria</taxon>
        <taxon>Pseudomonadati</taxon>
        <taxon>Bacteroidota</taxon>
        <taxon>Flavobacteriia</taxon>
        <taxon>Flavobacteriales</taxon>
        <taxon>Flavobacteriaceae</taxon>
        <taxon>Flavobacterium</taxon>
    </lineage>
</organism>
<evidence type="ECO:0000313" key="2">
    <source>
        <dbReference type="Proteomes" id="UP001430679"/>
    </source>
</evidence>
<proteinExistence type="predicted"/>